<proteinExistence type="predicted"/>
<evidence type="ECO:0000313" key="3">
    <source>
        <dbReference type="Proteomes" id="UP000004605"/>
    </source>
</evidence>
<name>F9S905_9VIBR</name>
<keyword evidence="3" id="KW-1185">Reference proteome</keyword>
<accession>F9S905</accession>
<protein>
    <submittedName>
        <fullName evidence="2">Uncharacterized protein</fullName>
    </submittedName>
</protein>
<organism evidence="2 3">
    <name type="scientific">Vibrio ichthyoenteri ATCC 700023</name>
    <dbReference type="NCBI Taxonomy" id="870968"/>
    <lineage>
        <taxon>Bacteria</taxon>
        <taxon>Pseudomonadati</taxon>
        <taxon>Pseudomonadota</taxon>
        <taxon>Gammaproteobacteria</taxon>
        <taxon>Vibrionales</taxon>
        <taxon>Vibrionaceae</taxon>
        <taxon>Vibrio</taxon>
    </lineage>
</organism>
<evidence type="ECO:0000313" key="2">
    <source>
        <dbReference type="EMBL" id="EGU29058.1"/>
    </source>
</evidence>
<feature type="region of interest" description="Disordered" evidence="1">
    <location>
        <begin position="1"/>
        <end position="33"/>
    </location>
</feature>
<gene>
    <name evidence="2" type="ORF">VII00023_05867</name>
</gene>
<feature type="compositionally biased region" description="Basic and acidic residues" evidence="1">
    <location>
        <begin position="11"/>
        <end position="33"/>
    </location>
</feature>
<comment type="caution">
    <text evidence="2">The sequence shown here is derived from an EMBL/GenBank/DDBJ whole genome shotgun (WGS) entry which is preliminary data.</text>
</comment>
<reference evidence="2 3" key="1">
    <citation type="journal article" date="2012" name="Int. J. Syst. Evol. Microbiol.">
        <title>Vibrio caribbeanicus sp. nov., isolated from the marine sponge Scleritoderma cyanea.</title>
        <authorList>
            <person name="Hoffmann M."/>
            <person name="Monday S.R."/>
            <person name="Allard M.W."/>
            <person name="Strain E.A."/>
            <person name="Whittaker P."/>
            <person name="Naum M."/>
            <person name="McCarthy P.J."/>
            <person name="Lopez J.V."/>
            <person name="Fischer M."/>
            <person name="Brown E.W."/>
        </authorList>
    </citation>
    <scope>NUCLEOTIDE SEQUENCE [LARGE SCALE GENOMIC DNA]</scope>
    <source>
        <strain evidence="2 3">ATCC 700023</strain>
    </source>
</reference>
<dbReference type="EMBL" id="AFWF01000326">
    <property type="protein sequence ID" value="EGU29058.1"/>
    <property type="molecule type" value="Genomic_DNA"/>
</dbReference>
<dbReference type="AlphaFoldDB" id="F9S905"/>
<evidence type="ECO:0000256" key="1">
    <source>
        <dbReference type="SAM" id="MobiDB-lite"/>
    </source>
</evidence>
<dbReference type="Proteomes" id="UP000004605">
    <property type="component" value="Unassembled WGS sequence"/>
</dbReference>
<sequence>MKTSAFLFGETRSEKREARSEKREARSEKREARSEFSMKFIYLASSDSQSIAEQYARNSRYKNTASRAVFFIHQYSKSLVSEQGDKSIHTKYAEY</sequence>